<dbReference type="GeneID" id="63145438"/>
<evidence type="ECO:0000313" key="5">
    <source>
        <dbReference type="Proteomes" id="UP000288197"/>
    </source>
</evidence>
<dbReference type="RefSeq" id="WP_114288728.1">
    <property type="nucleotide sequence ID" value="NZ_CP081459.1"/>
</dbReference>
<dbReference type="InterPro" id="IPR050661">
    <property type="entry name" value="BglG_antiterminators"/>
</dbReference>
<gene>
    <name evidence="4" type="ORF">CBF32_01370</name>
</gene>
<dbReference type="InterPro" id="IPR036388">
    <property type="entry name" value="WH-like_DNA-bd_sf"/>
</dbReference>
<keyword evidence="2" id="KW-0804">Transcription</keyword>
<dbReference type="OrthoDB" id="2143991at2"/>
<protein>
    <recommendedName>
        <fullName evidence="3">Mga helix-turn-helix domain-containing protein</fullName>
    </recommendedName>
</protein>
<dbReference type="PANTHER" id="PTHR30185:SF18">
    <property type="entry name" value="TRANSCRIPTIONAL REGULATOR MTLR"/>
    <property type="match status" value="1"/>
</dbReference>
<dbReference type="Pfam" id="PF05043">
    <property type="entry name" value="Mga"/>
    <property type="match status" value="1"/>
</dbReference>
<name>A0A369B0I0_9ENTE</name>
<feature type="domain" description="Mga helix-turn-helix" evidence="3">
    <location>
        <begin position="84"/>
        <end position="162"/>
    </location>
</feature>
<dbReference type="Proteomes" id="UP000288197">
    <property type="component" value="Unassembled WGS sequence"/>
</dbReference>
<evidence type="ECO:0000259" key="3">
    <source>
        <dbReference type="Pfam" id="PF05043"/>
    </source>
</evidence>
<dbReference type="AlphaFoldDB" id="A0A369B0I0"/>
<reference evidence="4 5" key="1">
    <citation type="submission" date="2017-05" db="EMBL/GenBank/DDBJ databases">
        <title>Vagococcus spp. assemblies.</title>
        <authorList>
            <person name="Gulvik C.A."/>
        </authorList>
    </citation>
    <scope>NUCLEOTIDE SEQUENCE [LARGE SCALE GENOMIC DNA]</scope>
    <source>
        <strain evidence="4 5">NCFB 2497</strain>
    </source>
</reference>
<accession>A0A369B0I0</accession>
<dbReference type="EMBL" id="NGJX01000001">
    <property type="protein sequence ID" value="RSU05674.1"/>
    <property type="molecule type" value="Genomic_DNA"/>
</dbReference>
<keyword evidence="1" id="KW-0805">Transcription regulation</keyword>
<evidence type="ECO:0000256" key="1">
    <source>
        <dbReference type="ARBA" id="ARBA00023015"/>
    </source>
</evidence>
<evidence type="ECO:0000256" key="2">
    <source>
        <dbReference type="ARBA" id="ARBA00023163"/>
    </source>
</evidence>
<evidence type="ECO:0000313" key="4">
    <source>
        <dbReference type="EMBL" id="RSU05674.1"/>
    </source>
</evidence>
<comment type="caution">
    <text evidence="4">The sequence shown here is derived from an EMBL/GenBank/DDBJ whole genome shotgun (WGS) entry which is preliminary data.</text>
</comment>
<dbReference type="PANTHER" id="PTHR30185">
    <property type="entry name" value="CRYPTIC BETA-GLUCOSIDE BGL OPERON ANTITERMINATOR"/>
    <property type="match status" value="1"/>
</dbReference>
<keyword evidence="5" id="KW-1185">Reference proteome</keyword>
<dbReference type="Gene3D" id="1.10.10.10">
    <property type="entry name" value="Winged helix-like DNA-binding domain superfamily/Winged helix DNA-binding domain"/>
    <property type="match status" value="1"/>
</dbReference>
<dbReference type="InterPro" id="IPR007737">
    <property type="entry name" value="Mga_HTH"/>
</dbReference>
<proteinExistence type="predicted"/>
<organism evidence="4 5">
    <name type="scientific">Vagococcus fluvialis</name>
    <dbReference type="NCBI Taxonomy" id="2738"/>
    <lineage>
        <taxon>Bacteria</taxon>
        <taxon>Bacillati</taxon>
        <taxon>Bacillota</taxon>
        <taxon>Bacilli</taxon>
        <taxon>Lactobacillales</taxon>
        <taxon>Enterococcaceae</taxon>
        <taxon>Vagococcus</taxon>
    </lineage>
</organism>
<sequence>MIHFFLEKVDIRKLELLRYLENSTSHQALREVIITDLDITEFLLNKMVEELNLDFEKYDLDNNFKLEASSLGIKLLKNKKCPSNQLEICLVKDSLTFSLIVALFFEEFISINHYAENNFLSYSTVYNKLSDIRTFISKFDFTITKKNKIRGNERNIRLFFSYIFSKVSNQSLLVYSNDTKDKSLDLLKAIEIHREKPFKESEKIKLSHYLNVMFVRFTQHNYINNDNFYVYTQFLEDNPTVLFLLNEQEKINCAIPKNMQLNEVDELLGYAVAKEFLTIDNYLDNTINQNFKIYSYNFMSEVKNEFPDLTMFIDSNAPRIDLIHFNVLNFVIPLDTELKTLDTKAVTNGFQDYIEFSKNYLNEQKNISEIWGNHRYFFYKYLLILINGQITKHVDIPIYLYVDFSFGKKYTNLIMDIIKKFTGFQIVFQDYIDEQTDLILSDIYFENYSDIYQITWETSPNAKDWEEFVMELEKLRKV</sequence>